<reference evidence="10 11" key="1">
    <citation type="journal article" date="2014" name="Genome Biol.">
        <title>Transcriptome and methylome profiling reveals relics of genome dominance in the mesopolyploid Brassica oleracea.</title>
        <authorList>
            <person name="Parkin I.A."/>
            <person name="Koh C."/>
            <person name="Tang H."/>
            <person name="Robinson S.J."/>
            <person name="Kagale S."/>
            <person name="Clarke W.E."/>
            <person name="Town C.D."/>
            <person name="Nixon J."/>
            <person name="Krishnakumar V."/>
            <person name="Bidwell S.L."/>
            <person name="Denoeud F."/>
            <person name="Belcram H."/>
            <person name="Links M.G."/>
            <person name="Just J."/>
            <person name="Clarke C."/>
            <person name="Bender T."/>
            <person name="Huebert T."/>
            <person name="Mason A.S."/>
            <person name="Pires J.C."/>
            <person name="Barker G."/>
            <person name="Moore J."/>
            <person name="Walley P.G."/>
            <person name="Manoli S."/>
            <person name="Batley J."/>
            <person name="Edwards D."/>
            <person name="Nelson M.N."/>
            <person name="Wang X."/>
            <person name="Paterson A.H."/>
            <person name="King G."/>
            <person name="Bancroft I."/>
            <person name="Chalhoub B."/>
            <person name="Sharpe A.G."/>
        </authorList>
    </citation>
    <scope>NUCLEOTIDE SEQUENCE</scope>
    <source>
        <strain evidence="10 11">cv. TO1000</strain>
    </source>
</reference>
<dbReference type="GO" id="GO:0003700">
    <property type="term" value="F:DNA-binding transcription factor activity"/>
    <property type="evidence" value="ECO:0007669"/>
    <property type="project" value="InterPro"/>
</dbReference>
<evidence type="ECO:0000256" key="7">
    <source>
        <dbReference type="SAM" id="MobiDB-lite"/>
    </source>
</evidence>
<dbReference type="HOGENOM" id="CLU_036572_0_0_1"/>
<evidence type="ECO:0000259" key="9">
    <source>
        <dbReference type="PROSITE" id="PS51370"/>
    </source>
</evidence>
<evidence type="ECO:0000256" key="4">
    <source>
        <dbReference type="ARBA" id="ARBA00023125"/>
    </source>
</evidence>
<reference evidence="10" key="2">
    <citation type="submission" date="2015-03" db="UniProtKB">
        <authorList>
            <consortium name="EnsemblPlants"/>
        </authorList>
    </citation>
    <scope>IDENTIFICATION</scope>
</reference>
<feature type="region of interest" description="Disordered" evidence="7">
    <location>
        <begin position="125"/>
        <end position="164"/>
    </location>
</feature>
<keyword evidence="6" id="KW-0539">Nucleus</keyword>
<accession>A0A0D3CES1</accession>
<evidence type="ECO:0000256" key="5">
    <source>
        <dbReference type="ARBA" id="ARBA00023163"/>
    </source>
</evidence>
<comment type="subcellular location">
    <subcellularLocation>
        <location evidence="1">Nucleus</location>
    </subcellularLocation>
</comment>
<dbReference type="RefSeq" id="XP_013586016.1">
    <property type="nucleotide sequence ID" value="XM_013730562.1"/>
</dbReference>
<evidence type="ECO:0000256" key="1">
    <source>
        <dbReference type="ARBA" id="ARBA00004123"/>
    </source>
</evidence>
<proteinExistence type="predicted"/>
<dbReference type="PROSITE" id="PS51370">
    <property type="entry name" value="R"/>
    <property type="match status" value="1"/>
</dbReference>
<dbReference type="PANTHER" id="PTHR31072">
    <property type="entry name" value="TRANSCRIPTION FACTOR TCP4-RELATED"/>
    <property type="match status" value="1"/>
</dbReference>
<dbReference type="Gramene" id="Bo5g062580.1">
    <property type="protein sequence ID" value="Bo5g062580.1"/>
    <property type="gene ID" value="Bo5g062580"/>
</dbReference>
<dbReference type="RefSeq" id="XP_013586014.1">
    <property type="nucleotide sequence ID" value="XM_013730560.1"/>
</dbReference>
<evidence type="ECO:0000256" key="3">
    <source>
        <dbReference type="ARBA" id="ARBA00023015"/>
    </source>
</evidence>
<keyword evidence="5" id="KW-0804">Transcription</keyword>
<evidence type="ECO:0000256" key="2">
    <source>
        <dbReference type="ARBA" id="ARBA00022473"/>
    </source>
</evidence>
<dbReference type="InterPro" id="IPR017887">
    <property type="entry name" value="TF_TCP_subgr"/>
</dbReference>
<protein>
    <recommendedName>
        <fullName evidence="12">TCP domain-containing protein</fullName>
    </recommendedName>
</protein>
<dbReference type="eggNOG" id="ENOG502QQFU">
    <property type="taxonomic scope" value="Eukaryota"/>
</dbReference>
<dbReference type="OMA" id="RNWNNPS"/>
<dbReference type="AlphaFoldDB" id="A0A0D3CES1"/>
<dbReference type="EnsemblPlants" id="Bo5g062580.1">
    <property type="protein sequence ID" value="Bo5g062580.1"/>
    <property type="gene ID" value="Bo5g062580"/>
</dbReference>
<dbReference type="GeneID" id="106294868"/>
<feature type="compositionally biased region" description="Polar residues" evidence="7">
    <location>
        <begin position="9"/>
        <end position="21"/>
    </location>
</feature>
<dbReference type="GO" id="GO:2000032">
    <property type="term" value="P:regulation of secondary shoot formation"/>
    <property type="evidence" value="ECO:0007669"/>
    <property type="project" value="TreeGrafter"/>
</dbReference>
<evidence type="ECO:0008006" key="12">
    <source>
        <dbReference type="Google" id="ProtNLM"/>
    </source>
</evidence>
<dbReference type="GO" id="GO:0043565">
    <property type="term" value="F:sequence-specific DNA binding"/>
    <property type="evidence" value="ECO:0007669"/>
    <property type="project" value="TreeGrafter"/>
</dbReference>
<dbReference type="OrthoDB" id="688758at2759"/>
<keyword evidence="3" id="KW-0805">Transcription regulation</keyword>
<organism evidence="10 11">
    <name type="scientific">Brassica oleracea var. oleracea</name>
    <dbReference type="NCBI Taxonomy" id="109376"/>
    <lineage>
        <taxon>Eukaryota</taxon>
        <taxon>Viridiplantae</taxon>
        <taxon>Streptophyta</taxon>
        <taxon>Embryophyta</taxon>
        <taxon>Tracheophyta</taxon>
        <taxon>Spermatophyta</taxon>
        <taxon>Magnoliopsida</taxon>
        <taxon>eudicotyledons</taxon>
        <taxon>Gunneridae</taxon>
        <taxon>Pentapetalae</taxon>
        <taxon>rosids</taxon>
        <taxon>malvids</taxon>
        <taxon>Brassicales</taxon>
        <taxon>Brassicaceae</taxon>
        <taxon>Brassiceae</taxon>
        <taxon>Brassica</taxon>
    </lineage>
</organism>
<dbReference type="Pfam" id="PF03634">
    <property type="entry name" value="TCP"/>
    <property type="match status" value="1"/>
</dbReference>
<dbReference type="STRING" id="109376.A0A0D3CES1"/>
<dbReference type="SMR" id="A0A0D3CES1"/>
<dbReference type="InterPro" id="IPR005333">
    <property type="entry name" value="Transcription_factor_TCP"/>
</dbReference>
<evidence type="ECO:0000259" key="8">
    <source>
        <dbReference type="PROSITE" id="PS51369"/>
    </source>
</evidence>
<dbReference type="KEGG" id="boe:106294868"/>
<evidence type="ECO:0000313" key="11">
    <source>
        <dbReference type="Proteomes" id="UP000032141"/>
    </source>
</evidence>
<dbReference type="PANTHER" id="PTHR31072:SF126">
    <property type="entry name" value="TCP DOMAIN-CONTAINING PROTEIN"/>
    <property type="match status" value="1"/>
</dbReference>
<dbReference type="PROSITE" id="PS51369">
    <property type="entry name" value="TCP"/>
    <property type="match status" value="1"/>
</dbReference>
<keyword evidence="2" id="KW-0217">Developmental protein</keyword>
<sequence>MEVDDDIDAQQQTSRKLQRISSDNDKNGMRDWNNPSSRIIRVSRASGGKDRHSKVLTSKGLRDRRIRLSVATAIQFYDLQDRLGFDQPSKAVEWLINAAADSISELPPINTSFDQALSLSKSACSSGTSESSLLSLSRTESRGKARERARERTATDKDKDLQNAQSSFTQLLTGGFDEPNRNWIGGSSSDCFTPVQLIPSPSSSSSLHHYNNSNHRQETSLNHHQNHFSFVPDYNFGISSSDSPGAAAVNGGCYTSRGTLQSNSHSLFLNNNNVNQRATPPPLDHHNHQLPATFDGRLYLYYGEGNRSSDDKGKDGR</sequence>
<keyword evidence="11" id="KW-1185">Reference proteome</keyword>
<evidence type="ECO:0000256" key="6">
    <source>
        <dbReference type="ARBA" id="ARBA00023242"/>
    </source>
</evidence>
<feature type="compositionally biased region" description="Basic and acidic residues" evidence="7">
    <location>
        <begin position="139"/>
        <end position="161"/>
    </location>
</feature>
<dbReference type="InterPro" id="IPR017888">
    <property type="entry name" value="CYC/TB1_R_domain"/>
</dbReference>
<feature type="region of interest" description="Disordered" evidence="7">
    <location>
        <begin position="1"/>
        <end position="35"/>
    </location>
</feature>
<dbReference type="GO" id="GO:0005634">
    <property type="term" value="C:nucleus"/>
    <property type="evidence" value="ECO:0007669"/>
    <property type="project" value="UniProtKB-SubCell"/>
</dbReference>
<name>A0A0D3CES1_BRAOL</name>
<dbReference type="Proteomes" id="UP000032141">
    <property type="component" value="Chromosome C5"/>
</dbReference>
<feature type="compositionally biased region" description="Low complexity" evidence="7">
    <location>
        <begin position="125"/>
        <end position="138"/>
    </location>
</feature>
<keyword evidence="4" id="KW-0238">DNA-binding</keyword>
<feature type="domain" description="R" evidence="9">
    <location>
        <begin position="139"/>
        <end position="159"/>
    </location>
</feature>
<feature type="domain" description="TCP" evidence="8">
    <location>
        <begin position="48"/>
        <end position="106"/>
    </location>
</feature>
<evidence type="ECO:0000313" key="10">
    <source>
        <dbReference type="EnsemblPlants" id="Bo5g062580.1"/>
    </source>
</evidence>